<name>A0A1B9AMG9_9BACI</name>
<sequence>MRSPNNVLNSLVSKSKDSTYTFKRLYRNLYNPEFYYLAYQKIYAKEGNMTKGIDGETIDGMSLERIDNLIEALKAETYQPQPVKRTYIPKKNGKRRPLGIPSIDDKLVQEVLRMILDSIYESSFSKLSHGFRPNKSCHTSLMQVKTTFDGTRWFIEGDIESFFDNINHHKLVNILKKRIDDEKFINLIWKFLRAGYLENWTYHKTYSGTPQGGIISPILANIYLNELDKYAEKLISEFNKGIKRKVNTQYNKINRQLFQLKKHLHNESLSPVEQEKITSKIQELRKLRSKTSAVKPEDAEYKRMYYTRYADDFLIGIIGSKREAQQIKDLLSEFLSKELNLTLSIEKTLITHSNKPARFLGYDVIISRNQDKKMCKDRKMRRTKSYTCTLYVPQEKWVDKLKEIGALKITPKGTWMPTHRASLIGLDDLEILSIYNAQIRGMYNYYKLAKNVSVLNKFYYHMKYSLYKTFANKYKSTINKIIEKYCHDGVFTITYETKKGQRKSTLYSGSFKCDTKINTEITEDLLPNEQKLKGETSLVDRLKARQCEWCDKTDVPLEMHHVRKMKELSGKTKWEKWMLGRRRKTVALCTKCHKDLHSGKLD</sequence>
<dbReference type="Pfam" id="PF21368">
    <property type="entry name" value="AI2M-like_HNH"/>
    <property type="match status" value="1"/>
</dbReference>
<dbReference type="SUPFAM" id="SSF56672">
    <property type="entry name" value="DNA/RNA polymerases"/>
    <property type="match status" value="1"/>
</dbReference>
<keyword evidence="2" id="KW-0548">Nucleotidyltransferase</keyword>
<dbReference type="EMBL" id="MAYT01000027">
    <property type="protein sequence ID" value="OCA85039.1"/>
    <property type="molecule type" value="Genomic_DNA"/>
</dbReference>
<protein>
    <submittedName>
        <fullName evidence="2">Group II intron reverse transcriptase/maturase</fullName>
    </submittedName>
</protein>
<dbReference type="InterPro" id="IPR051083">
    <property type="entry name" value="GrpII_Intron_Splice-Mob/Def"/>
</dbReference>
<reference evidence="3" key="1">
    <citation type="submission" date="2016-05" db="EMBL/GenBank/DDBJ databases">
        <authorList>
            <person name="Liu B."/>
            <person name="Wang J."/>
            <person name="Zhu Y."/>
            <person name="Liu G."/>
            <person name="Chen Q."/>
            <person name="Chen Z."/>
            <person name="Lan J."/>
            <person name="Che J."/>
            <person name="Ge C."/>
            <person name="Shi H."/>
            <person name="Pan Z."/>
            <person name="Liu X."/>
        </authorList>
    </citation>
    <scope>NUCLEOTIDE SEQUENCE [LARGE SCALE GENOMIC DNA]</scope>
    <source>
        <strain evidence="3">FJAT-27215</strain>
    </source>
</reference>
<dbReference type="InterPro" id="IPR049030">
    <property type="entry name" value="AI2M-like_HNH"/>
</dbReference>
<evidence type="ECO:0000313" key="3">
    <source>
        <dbReference type="Proteomes" id="UP000092578"/>
    </source>
</evidence>
<dbReference type="Pfam" id="PF01348">
    <property type="entry name" value="Intron_maturas2"/>
    <property type="match status" value="1"/>
</dbReference>
<keyword evidence="2" id="KW-0808">Transferase</keyword>
<feature type="domain" description="Reverse transcriptase" evidence="1">
    <location>
        <begin position="69"/>
        <end position="364"/>
    </location>
</feature>
<evidence type="ECO:0000259" key="1">
    <source>
        <dbReference type="PROSITE" id="PS50878"/>
    </source>
</evidence>
<dbReference type="CDD" id="cd01651">
    <property type="entry name" value="RT_G2_intron"/>
    <property type="match status" value="1"/>
</dbReference>
<accession>A0A1B9AMG9</accession>
<dbReference type="GO" id="GO:0006397">
    <property type="term" value="P:mRNA processing"/>
    <property type="evidence" value="ECO:0007669"/>
    <property type="project" value="InterPro"/>
</dbReference>
<dbReference type="PROSITE" id="PS50878">
    <property type="entry name" value="RT_POL"/>
    <property type="match status" value="1"/>
</dbReference>
<organism evidence="2 3">
    <name type="scientific">Pseudobacillus wudalianchiensis</name>
    <dbReference type="NCBI Taxonomy" id="1743143"/>
    <lineage>
        <taxon>Bacteria</taxon>
        <taxon>Bacillati</taxon>
        <taxon>Bacillota</taxon>
        <taxon>Bacilli</taxon>
        <taxon>Bacillales</taxon>
        <taxon>Bacillaceae</taxon>
        <taxon>Pseudobacillus</taxon>
    </lineage>
</organism>
<dbReference type="RefSeq" id="WP_065411011.1">
    <property type="nucleotide sequence ID" value="NZ_MAYT01000027.1"/>
</dbReference>
<evidence type="ECO:0000313" key="2">
    <source>
        <dbReference type="EMBL" id="OCA85039.1"/>
    </source>
</evidence>
<dbReference type="InterPro" id="IPR024937">
    <property type="entry name" value="Domain_X"/>
</dbReference>
<dbReference type="GO" id="GO:0003964">
    <property type="term" value="F:RNA-directed DNA polymerase activity"/>
    <property type="evidence" value="ECO:0007669"/>
    <property type="project" value="UniProtKB-KW"/>
</dbReference>
<gene>
    <name evidence="2" type="ORF">A8F95_10110</name>
</gene>
<dbReference type="InterPro" id="IPR043502">
    <property type="entry name" value="DNA/RNA_pol_sf"/>
</dbReference>
<dbReference type="PANTHER" id="PTHR34047:SF8">
    <property type="entry name" value="PROTEIN YKFC"/>
    <property type="match status" value="1"/>
</dbReference>
<keyword evidence="3" id="KW-1185">Reference proteome</keyword>
<dbReference type="Proteomes" id="UP000092578">
    <property type="component" value="Unassembled WGS sequence"/>
</dbReference>
<comment type="caution">
    <text evidence="2">The sequence shown here is derived from an EMBL/GenBank/DDBJ whole genome shotgun (WGS) entry which is preliminary data.</text>
</comment>
<dbReference type="PANTHER" id="PTHR34047">
    <property type="entry name" value="NUCLEAR INTRON MATURASE 1, MITOCHONDRIAL-RELATED"/>
    <property type="match status" value="1"/>
</dbReference>
<dbReference type="InterPro" id="IPR000477">
    <property type="entry name" value="RT_dom"/>
</dbReference>
<proteinExistence type="predicted"/>
<dbReference type="Pfam" id="PF00078">
    <property type="entry name" value="RVT_1"/>
    <property type="match status" value="1"/>
</dbReference>
<keyword evidence="2" id="KW-0695">RNA-directed DNA polymerase</keyword>
<dbReference type="AlphaFoldDB" id="A0A1B9AMG9"/>